<dbReference type="NCBIfam" id="TIGR01528">
    <property type="entry name" value="NMN_trans_PnuC"/>
    <property type="match status" value="1"/>
</dbReference>
<keyword evidence="5" id="KW-0813">Transport</keyword>
<comment type="function">
    <text evidence="1">Required for nicotinamide riboside transport across the inner membrane.</text>
</comment>
<dbReference type="InterPro" id="IPR006419">
    <property type="entry name" value="NMN_transpt_PnuC"/>
</dbReference>
<comment type="similarity">
    <text evidence="3">Belongs to the nicotinamide ribonucleoside (NR) uptake permease (TC 4.B.1) family.</text>
</comment>
<dbReference type="Pfam" id="PF04973">
    <property type="entry name" value="NMN_transporter"/>
    <property type="match status" value="1"/>
</dbReference>
<gene>
    <name evidence="11" type="primary">pnuT</name>
    <name evidence="11" type="ORF">GCM10010919_31900</name>
</gene>
<evidence type="ECO:0000256" key="4">
    <source>
        <dbReference type="ARBA" id="ARBA00017522"/>
    </source>
</evidence>
<protein>
    <recommendedName>
        <fullName evidence="4">Nicotinamide riboside transporter PnuC</fullName>
    </recommendedName>
</protein>
<feature type="transmembrane region" description="Helical" evidence="10">
    <location>
        <begin position="102"/>
        <end position="121"/>
    </location>
</feature>
<evidence type="ECO:0000256" key="9">
    <source>
        <dbReference type="ARBA" id="ARBA00023136"/>
    </source>
</evidence>
<dbReference type="RefSeq" id="WP_189434039.1">
    <property type="nucleotide sequence ID" value="NZ_BNAO01000010.1"/>
</dbReference>
<keyword evidence="7 10" id="KW-0812">Transmembrane</keyword>
<evidence type="ECO:0000256" key="5">
    <source>
        <dbReference type="ARBA" id="ARBA00022448"/>
    </source>
</evidence>
<comment type="subcellular location">
    <subcellularLocation>
        <location evidence="2">Cell membrane</location>
        <topology evidence="2">Multi-pass membrane protein</topology>
    </subcellularLocation>
</comment>
<keyword evidence="6" id="KW-1003">Cell membrane</keyword>
<evidence type="ECO:0000313" key="11">
    <source>
        <dbReference type="EMBL" id="GHG76779.1"/>
    </source>
</evidence>
<evidence type="ECO:0000256" key="3">
    <source>
        <dbReference type="ARBA" id="ARBA00006669"/>
    </source>
</evidence>
<dbReference type="Proteomes" id="UP000659697">
    <property type="component" value="Unassembled WGS sequence"/>
</dbReference>
<feature type="transmembrane region" description="Helical" evidence="10">
    <location>
        <begin position="175"/>
        <end position="194"/>
    </location>
</feature>
<evidence type="ECO:0000313" key="12">
    <source>
        <dbReference type="Proteomes" id="UP000659697"/>
    </source>
</evidence>
<accession>A0ABQ3L2N3</accession>
<dbReference type="PANTHER" id="PTHR36122:SF2">
    <property type="entry name" value="NICOTINAMIDE RIBOSIDE TRANSPORTER PNUC"/>
    <property type="match status" value="1"/>
</dbReference>
<keyword evidence="12" id="KW-1185">Reference proteome</keyword>
<evidence type="ECO:0000256" key="7">
    <source>
        <dbReference type="ARBA" id="ARBA00022692"/>
    </source>
</evidence>
<feature type="transmembrane region" description="Helical" evidence="10">
    <location>
        <begin position="12"/>
        <end position="32"/>
    </location>
</feature>
<evidence type="ECO:0000256" key="10">
    <source>
        <dbReference type="SAM" id="Phobius"/>
    </source>
</evidence>
<sequence>MNELLSKLINDWQLMHSVELVATLLALAYVILALKQSIWCWPAALLSTLLFTHVMWDSALLSDALLHLYYAGMALYGWRRWQQLKLQAAGGRAVFEWAWQRHLLLISLTAMTGLGLGYLMANYTHADFAWLDAQTTAFSIVATWLVAKKLVSNWLYWVVIDAVCIFVYAQKHLYFLTALFMLYTIIALVGYFAWRSHYQLQQSSMPEPVQL</sequence>
<comment type="caution">
    <text evidence="11">The sequence shown here is derived from an EMBL/GenBank/DDBJ whole genome shotgun (WGS) entry which is preliminary data.</text>
</comment>
<evidence type="ECO:0000256" key="1">
    <source>
        <dbReference type="ARBA" id="ARBA00002672"/>
    </source>
</evidence>
<keyword evidence="8 10" id="KW-1133">Transmembrane helix</keyword>
<evidence type="ECO:0000256" key="6">
    <source>
        <dbReference type="ARBA" id="ARBA00022475"/>
    </source>
</evidence>
<keyword evidence="9 10" id="KW-0472">Membrane</keyword>
<evidence type="ECO:0000256" key="8">
    <source>
        <dbReference type="ARBA" id="ARBA00022989"/>
    </source>
</evidence>
<evidence type="ECO:0000256" key="2">
    <source>
        <dbReference type="ARBA" id="ARBA00004651"/>
    </source>
</evidence>
<reference evidence="12" key="1">
    <citation type="journal article" date="2019" name="Int. J. Syst. Evol. Microbiol.">
        <title>The Global Catalogue of Microorganisms (GCM) 10K type strain sequencing project: providing services to taxonomists for standard genome sequencing and annotation.</title>
        <authorList>
            <consortium name="The Broad Institute Genomics Platform"/>
            <consortium name="The Broad Institute Genome Sequencing Center for Infectious Disease"/>
            <person name="Wu L."/>
            <person name="Ma J."/>
        </authorList>
    </citation>
    <scope>NUCLEOTIDE SEQUENCE [LARGE SCALE GENOMIC DNA]</scope>
    <source>
        <strain evidence="12">CGMCC 1.7003</strain>
    </source>
</reference>
<dbReference type="PANTHER" id="PTHR36122">
    <property type="entry name" value="NICOTINAMIDE RIBOSIDE TRANSPORTER PNUC"/>
    <property type="match status" value="1"/>
</dbReference>
<dbReference type="EMBL" id="BNAO01000010">
    <property type="protein sequence ID" value="GHG76779.1"/>
    <property type="molecule type" value="Genomic_DNA"/>
</dbReference>
<name>A0ABQ3L2N3_9ALTE</name>
<organism evidence="11 12">
    <name type="scientific">Alishewanella longhuensis</name>
    <dbReference type="NCBI Taxonomy" id="1091037"/>
    <lineage>
        <taxon>Bacteria</taxon>
        <taxon>Pseudomonadati</taxon>
        <taxon>Pseudomonadota</taxon>
        <taxon>Gammaproteobacteria</taxon>
        <taxon>Alteromonadales</taxon>
        <taxon>Alteromonadaceae</taxon>
        <taxon>Alishewanella</taxon>
    </lineage>
</organism>
<proteinExistence type="inferred from homology"/>